<feature type="region of interest" description="Disordered" evidence="1">
    <location>
        <begin position="1"/>
        <end position="69"/>
    </location>
</feature>
<organism evidence="2 3">
    <name type="scientific">Durusdinium trenchii</name>
    <dbReference type="NCBI Taxonomy" id="1381693"/>
    <lineage>
        <taxon>Eukaryota</taxon>
        <taxon>Sar</taxon>
        <taxon>Alveolata</taxon>
        <taxon>Dinophyceae</taxon>
        <taxon>Suessiales</taxon>
        <taxon>Symbiodiniaceae</taxon>
        <taxon>Durusdinium</taxon>
    </lineage>
</organism>
<gene>
    <name evidence="2" type="ORF">CCMP2556_LOCUS34817</name>
</gene>
<feature type="compositionally biased region" description="Basic and acidic residues" evidence="1">
    <location>
        <begin position="284"/>
        <end position="296"/>
    </location>
</feature>
<feature type="non-terminal residue" evidence="2">
    <location>
        <position position="309"/>
    </location>
</feature>
<protein>
    <submittedName>
        <fullName evidence="2">Uncharacterized protein</fullName>
    </submittedName>
</protein>
<sequence>MAQPCSSRQVGYGWLERRGHQPKPREESPLHFGAQEVIPRQIQTPREARPQPSQIGSARPRASQVRREVEQHSRVPKLDFFNVLLFFSHDAVGTNFWSKSKETFGTLVRQRRVETPRSRVIGPRETTLTQRKPLVLPAWPSLAAWTTYQPGTATAMQVERRVSTATAPIHVERRVSSASTSLASVERQVSTASAPVQESASGCKATLLSHGRSLSSSGRFSSTLAWSPRSVTSSFHLSPRVQTYLKPCSSSLQRPPVVRIDLTALAPQVSSSLPRRALQLVSPRETKVQLETLSKEEDSDEEEDSDDVK</sequence>
<dbReference type="Proteomes" id="UP001642484">
    <property type="component" value="Unassembled WGS sequence"/>
</dbReference>
<comment type="caution">
    <text evidence="2">The sequence shown here is derived from an EMBL/GenBank/DDBJ whole genome shotgun (WGS) entry which is preliminary data.</text>
</comment>
<feature type="compositionally biased region" description="Basic and acidic residues" evidence="1">
    <location>
        <begin position="15"/>
        <end position="29"/>
    </location>
</feature>
<evidence type="ECO:0000256" key="1">
    <source>
        <dbReference type="SAM" id="MobiDB-lite"/>
    </source>
</evidence>
<evidence type="ECO:0000313" key="2">
    <source>
        <dbReference type="EMBL" id="CAK9070779.1"/>
    </source>
</evidence>
<reference evidence="2 3" key="1">
    <citation type="submission" date="2024-02" db="EMBL/GenBank/DDBJ databases">
        <authorList>
            <person name="Chen Y."/>
            <person name="Shah S."/>
            <person name="Dougan E. K."/>
            <person name="Thang M."/>
            <person name="Chan C."/>
        </authorList>
    </citation>
    <scope>NUCLEOTIDE SEQUENCE [LARGE SCALE GENOMIC DNA]</scope>
</reference>
<dbReference type="EMBL" id="CAXAMN010022554">
    <property type="protein sequence ID" value="CAK9070779.1"/>
    <property type="molecule type" value="Genomic_DNA"/>
</dbReference>
<name>A0ABP0P765_9DINO</name>
<feature type="region of interest" description="Disordered" evidence="1">
    <location>
        <begin position="284"/>
        <end position="309"/>
    </location>
</feature>
<feature type="compositionally biased region" description="Acidic residues" evidence="1">
    <location>
        <begin position="297"/>
        <end position="309"/>
    </location>
</feature>
<proteinExistence type="predicted"/>
<keyword evidence="3" id="KW-1185">Reference proteome</keyword>
<accession>A0ABP0P765</accession>
<evidence type="ECO:0000313" key="3">
    <source>
        <dbReference type="Proteomes" id="UP001642484"/>
    </source>
</evidence>